<comment type="caution">
    <text evidence="2">The sequence shown here is derived from an EMBL/GenBank/DDBJ whole genome shotgun (WGS) entry which is preliminary data.</text>
</comment>
<dbReference type="GO" id="GO:0003676">
    <property type="term" value="F:nucleic acid binding"/>
    <property type="evidence" value="ECO:0007669"/>
    <property type="project" value="InterPro"/>
</dbReference>
<feature type="region of interest" description="Disordered" evidence="1">
    <location>
        <begin position="1"/>
        <end position="22"/>
    </location>
</feature>
<reference evidence="2" key="1">
    <citation type="submission" date="2020-08" db="EMBL/GenBank/DDBJ databases">
        <title>Multicomponent nature underlies the extraordinary mechanical properties of spider dragline silk.</title>
        <authorList>
            <person name="Kono N."/>
            <person name="Nakamura H."/>
            <person name="Mori M."/>
            <person name="Yoshida Y."/>
            <person name="Ohtoshi R."/>
            <person name="Malay A.D."/>
            <person name="Moran D.A.P."/>
            <person name="Tomita M."/>
            <person name="Numata K."/>
            <person name="Arakawa K."/>
        </authorList>
    </citation>
    <scope>NUCLEOTIDE SEQUENCE</scope>
</reference>
<protein>
    <submittedName>
        <fullName evidence="2">Transposable element Tcb2 transposase</fullName>
    </submittedName>
</protein>
<evidence type="ECO:0000256" key="1">
    <source>
        <dbReference type="SAM" id="MobiDB-lite"/>
    </source>
</evidence>
<keyword evidence="3" id="KW-1185">Reference proteome</keyword>
<gene>
    <name evidence="2" type="primary">NCL1_16735</name>
    <name evidence="2" type="ORF">TNCV_2561461</name>
</gene>
<sequence>MPFTRRLGSGRHRQTSHREDPHIVRNARVQPTASIGTPVFSRTLRRRLAEGLLGSRHPLRVLSLMLTHRRFCLKWCHARGNWTATEWNQVVFSDESKFNLSSDDNRVRALKPLVKRLNHNFALQRHNAPTVGVMV</sequence>
<dbReference type="EMBL" id="BMAU01021004">
    <property type="protein sequence ID" value="GFX86264.1"/>
    <property type="molecule type" value="Genomic_DNA"/>
</dbReference>
<dbReference type="InterPro" id="IPR036397">
    <property type="entry name" value="RNaseH_sf"/>
</dbReference>
<evidence type="ECO:0000313" key="3">
    <source>
        <dbReference type="Proteomes" id="UP000887159"/>
    </source>
</evidence>
<dbReference type="AlphaFoldDB" id="A0A8X6UY84"/>
<dbReference type="Gene3D" id="3.30.420.10">
    <property type="entry name" value="Ribonuclease H-like superfamily/Ribonuclease H"/>
    <property type="match status" value="1"/>
</dbReference>
<accession>A0A8X6UY84</accession>
<organism evidence="2 3">
    <name type="scientific">Trichonephila clavipes</name>
    <name type="common">Golden silk orbweaver</name>
    <name type="synonym">Nephila clavipes</name>
    <dbReference type="NCBI Taxonomy" id="2585209"/>
    <lineage>
        <taxon>Eukaryota</taxon>
        <taxon>Metazoa</taxon>
        <taxon>Ecdysozoa</taxon>
        <taxon>Arthropoda</taxon>
        <taxon>Chelicerata</taxon>
        <taxon>Arachnida</taxon>
        <taxon>Araneae</taxon>
        <taxon>Araneomorphae</taxon>
        <taxon>Entelegynae</taxon>
        <taxon>Araneoidea</taxon>
        <taxon>Nephilidae</taxon>
        <taxon>Trichonephila</taxon>
    </lineage>
</organism>
<name>A0A8X6UY84_TRICX</name>
<dbReference type="Proteomes" id="UP000887159">
    <property type="component" value="Unassembled WGS sequence"/>
</dbReference>
<evidence type="ECO:0000313" key="2">
    <source>
        <dbReference type="EMBL" id="GFX86264.1"/>
    </source>
</evidence>
<proteinExistence type="predicted"/>